<evidence type="ECO:0000256" key="1">
    <source>
        <dbReference type="SAM" id="MobiDB-lite"/>
    </source>
</evidence>
<accession>A0A8E0S380</accession>
<sequence length="178" mass="19849">MYEKSSTSQQSPANSEQGNFPMKSDNTPELKTNESNPSPDGKRSAGSQLAEILQMTGDIDSTIMTTPPTEPGCQYNNNMTVAQRMEQYSELDHMRLDQTQLDTNRNYLLDFPIYVRGRSRLQVLPEEQENSISDEENMAVEQEQINVSPVTFAPPSTTSASKDLSDMCSSRLNRTAGN</sequence>
<dbReference type="AlphaFoldDB" id="A0A8E0S380"/>
<feature type="compositionally biased region" description="Polar residues" evidence="1">
    <location>
        <begin position="1"/>
        <end position="25"/>
    </location>
</feature>
<dbReference type="OrthoDB" id="10408584at2759"/>
<feature type="region of interest" description="Disordered" evidence="1">
    <location>
        <begin position="1"/>
        <end position="46"/>
    </location>
</feature>
<evidence type="ECO:0000313" key="2">
    <source>
        <dbReference type="EMBL" id="KAA0195707.1"/>
    </source>
</evidence>
<reference evidence="2" key="1">
    <citation type="submission" date="2019-05" db="EMBL/GenBank/DDBJ databases">
        <title>Annotation for the trematode Fasciolopsis buski.</title>
        <authorList>
            <person name="Choi Y.-J."/>
        </authorList>
    </citation>
    <scope>NUCLEOTIDE SEQUENCE</scope>
    <source>
        <strain evidence="2">HT</strain>
        <tissue evidence="2">Whole worm</tissue>
    </source>
</reference>
<protein>
    <submittedName>
        <fullName evidence="2">Uncharacterized protein</fullName>
    </submittedName>
</protein>
<dbReference type="Proteomes" id="UP000728185">
    <property type="component" value="Unassembled WGS sequence"/>
</dbReference>
<proteinExistence type="predicted"/>
<comment type="caution">
    <text evidence="2">The sequence shown here is derived from an EMBL/GenBank/DDBJ whole genome shotgun (WGS) entry which is preliminary data.</text>
</comment>
<keyword evidence="3" id="KW-1185">Reference proteome</keyword>
<name>A0A8E0S380_9TREM</name>
<evidence type="ECO:0000313" key="3">
    <source>
        <dbReference type="Proteomes" id="UP000728185"/>
    </source>
</evidence>
<feature type="region of interest" description="Disordered" evidence="1">
    <location>
        <begin position="146"/>
        <end position="178"/>
    </location>
</feature>
<gene>
    <name evidence="2" type="ORF">FBUS_05188</name>
</gene>
<dbReference type="EMBL" id="LUCM01003495">
    <property type="protein sequence ID" value="KAA0195707.1"/>
    <property type="molecule type" value="Genomic_DNA"/>
</dbReference>
<organism evidence="2 3">
    <name type="scientific">Fasciolopsis buskii</name>
    <dbReference type="NCBI Taxonomy" id="27845"/>
    <lineage>
        <taxon>Eukaryota</taxon>
        <taxon>Metazoa</taxon>
        <taxon>Spiralia</taxon>
        <taxon>Lophotrochozoa</taxon>
        <taxon>Platyhelminthes</taxon>
        <taxon>Trematoda</taxon>
        <taxon>Digenea</taxon>
        <taxon>Plagiorchiida</taxon>
        <taxon>Echinostomata</taxon>
        <taxon>Echinostomatoidea</taxon>
        <taxon>Fasciolidae</taxon>
        <taxon>Fasciolopsis</taxon>
    </lineage>
</organism>